<organism evidence="2 3">
    <name type="scientific">Caldithrix abyssi DSM 13497</name>
    <dbReference type="NCBI Taxonomy" id="880073"/>
    <lineage>
        <taxon>Bacteria</taxon>
        <taxon>Pseudomonadati</taxon>
        <taxon>Calditrichota</taxon>
        <taxon>Calditrichia</taxon>
        <taxon>Calditrichales</taxon>
        <taxon>Calditrichaceae</taxon>
        <taxon>Caldithrix</taxon>
    </lineage>
</organism>
<dbReference type="RefSeq" id="WP_006928029.1">
    <property type="nucleotide sequence ID" value="NZ_CM001402.1"/>
</dbReference>
<evidence type="ECO:0000313" key="2">
    <source>
        <dbReference type="EMBL" id="EHO40952.1"/>
    </source>
</evidence>
<gene>
    <name evidence="1" type="ORF">Cabys_3788</name>
    <name evidence="2" type="ORF">Calab_1328</name>
</gene>
<accession>H1XYT3</accession>
<reference evidence="2 3" key="1">
    <citation type="submission" date="2011-09" db="EMBL/GenBank/DDBJ databases">
        <title>The permanent draft genome of Caldithrix abyssi DSM 13497.</title>
        <authorList>
            <consortium name="US DOE Joint Genome Institute (JGI-PGF)"/>
            <person name="Lucas S."/>
            <person name="Han J."/>
            <person name="Lapidus A."/>
            <person name="Bruce D."/>
            <person name="Goodwin L."/>
            <person name="Pitluck S."/>
            <person name="Peters L."/>
            <person name="Kyrpides N."/>
            <person name="Mavromatis K."/>
            <person name="Ivanova N."/>
            <person name="Mikhailova N."/>
            <person name="Chertkov O."/>
            <person name="Detter J.C."/>
            <person name="Tapia R."/>
            <person name="Han C."/>
            <person name="Land M."/>
            <person name="Hauser L."/>
            <person name="Markowitz V."/>
            <person name="Cheng J.-F."/>
            <person name="Hugenholtz P."/>
            <person name="Woyke T."/>
            <person name="Wu D."/>
            <person name="Spring S."/>
            <person name="Brambilla E."/>
            <person name="Klenk H.-P."/>
            <person name="Eisen J.A."/>
        </authorList>
    </citation>
    <scope>NUCLEOTIDE SEQUENCE [LARGE SCALE GENOMIC DNA]</scope>
    <source>
        <strain evidence="2 3">DSM 13497</strain>
    </source>
</reference>
<reference evidence="1 4" key="2">
    <citation type="submission" date="2016-11" db="EMBL/GenBank/DDBJ databases">
        <title>Genomic analysis of Caldithrix abyssi and proposal of a novel bacterial phylum Caldithrichaeota.</title>
        <authorList>
            <person name="Kublanov I."/>
            <person name="Sigalova O."/>
            <person name="Gavrilov S."/>
            <person name="Lebedinsky A."/>
            <person name="Ivanova N."/>
            <person name="Daum C."/>
            <person name="Reddy T."/>
            <person name="Klenk H.P."/>
            <person name="Goker M."/>
            <person name="Reva O."/>
            <person name="Miroshnichenko M."/>
            <person name="Kyprides N."/>
            <person name="Woyke T."/>
            <person name="Gelfand M."/>
        </authorList>
    </citation>
    <scope>NUCLEOTIDE SEQUENCE [LARGE SCALE GENOMIC DNA]</scope>
    <source>
        <strain evidence="1 4">LF13</strain>
    </source>
</reference>
<protein>
    <submittedName>
        <fullName evidence="2">Uncharacterized protein</fullName>
    </submittedName>
</protein>
<evidence type="ECO:0000313" key="4">
    <source>
        <dbReference type="Proteomes" id="UP000183868"/>
    </source>
</evidence>
<dbReference type="Proteomes" id="UP000183868">
    <property type="component" value="Chromosome"/>
</dbReference>
<dbReference type="HOGENOM" id="CLU_1412866_0_0_0"/>
<dbReference type="InParanoid" id="H1XYT3"/>
<name>H1XYT3_CALAY</name>
<evidence type="ECO:0000313" key="1">
    <source>
        <dbReference type="EMBL" id="APF20533.1"/>
    </source>
</evidence>
<dbReference type="PaxDb" id="880073-Calab_1328"/>
<keyword evidence="3" id="KW-1185">Reference proteome</keyword>
<sequence>MGRKFSEIVIEGPFMMVKGFLLGFLACKKPKGKYFFHRKENIRRETLKEFVKELFELENYVHLCLEDELIEPFKQVVDLYTKKTGYVIKSIKPIKGAAFSFAAEIFEKDMGSSFKQIVEHLPEGVSLKNYTPSEIIEKDAKGFESYAPLHEYIFRAKGEIEGDFEGVIDTYMKIKRSDLNNFVICSEIKLEM</sequence>
<dbReference type="KEGG" id="caby:Cabys_3788"/>
<dbReference type="Proteomes" id="UP000004671">
    <property type="component" value="Chromosome"/>
</dbReference>
<dbReference type="STRING" id="880073.Cabys_3788"/>
<proteinExistence type="predicted"/>
<dbReference type="AlphaFoldDB" id="H1XYT3"/>
<evidence type="ECO:0000313" key="3">
    <source>
        <dbReference type="Proteomes" id="UP000004671"/>
    </source>
</evidence>
<dbReference type="OrthoDB" id="10010323at2"/>
<dbReference type="EMBL" id="CP018099">
    <property type="protein sequence ID" value="APF20533.1"/>
    <property type="molecule type" value="Genomic_DNA"/>
</dbReference>
<dbReference type="EMBL" id="CM001402">
    <property type="protein sequence ID" value="EHO40952.1"/>
    <property type="molecule type" value="Genomic_DNA"/>
</dbReference>